<protein>
    <recommendedName>
        <fullName evidence="1">Gliding motility-associated protein GldM N-terminal domain-containing protein</fullName>
    </recommendedName>
</protein>
<evidence type="ECO:0000259" key="1">
    <source>
        <dbReference type="Pfam" id="PF12081"/>
    </source>
</evidence>
<feature type="non-terminal residue" evidence="2">
    <location>
        <position position="1"/>
    </location>
</feature>
<proteinExistence type="predicted"/>
<feature type="non-terminal residue" evidence="2">
    <location>
        <position position="129"/>
    </location>
</feature>
<dbReference type="AlphaFoldDB" id="A0A383DPV1"/>
<dbReference type="InterPro" id="IPR022720">
    <property type="entry name" value="Motility-assoc_prot_GldM_N"/>
</dbReference>
<name>A0A383DPV1_9ZZZZ</name>
<dbReference type="EMBL" id="UINC01218994">
    <property type="protein sequence ID" value="SVE46265.1"/>
    <property type="molecule type" value="Genomic_DNA"/>
</dbReference>
<reference evidence="2" key="1">
    <citation type="submission" date="2018-05" db="EMBL/GenBank/DDBJ databases">
        <authorList>
            <person name="Lanie J.A."/>
            <person name="Ng W.-L."/>
            <person name="Kazmierczak K.M."/>
            <person name="Andrzejewski T.M."/>
            <person name="Davidsen T.M."/>
            <person name="Wayne K.J."/>
            <person name="Tettelin H."/>
            <person name="Glass J.I."/>
            <person name="Rusch D."/>
            <person name="Podicherti R."/>
            <person name="Tsui H.-C.T."/>
            <person name="Winkler M.E."/>
        </authorList>
    </citation>
    <scope>NUCLEOTIDE SEQUENCE</scope>
</reference>
<organism evidence="2">
    <name type="scientific">marine metagenome</name>
    <dbReference type="NCBI Taxonomy" id="408172"/>
    <lineage>
        <taxon>unclassified sequences</taxon>
        <taxon>metagenomes</taxon>
        <taxon>ecological metagenomes</taxon>
    </lineage>
</organism>
<sequence length="129" mass="14850">MAGNHPSELSPRQRMINMMYLVLTALLALNVSKEVLDSFFEVNVGVVRTTSEFDIKNNETYSAFMQAVEQNPVKAGPWKEKAFQVREKSEKLERDIQRFKYNLVLSVDGEVFLGQKLDSEGDEIEENRF</sequence>
<gene>
    <name evidence="2" type="ORF">METZ01_LOCUS499119</name>
</gene>
<evidence type="ECO:0000313" key="2">
    <source>
        <dbReference type="EMBL" id="SVE46265.1"/>
    </source>
</evidence>
<accession>A0A383DPV1</accession>
<dbReference type="Pfam" id="PF12081">
    <property type="entry name" value="GldM_1st"/>
    <property type="match status" value="1"/>
</dbReference>
<feature type="domain" description="Gliding motility-associated protein GldM N-terminal" evidence="1">
    <location>
        <begin position="34"/>
        <end position="109"/>
    </location>
</feature>